<dbReference type="Gene3D" id="3.30.750.140">
    <property type="match status" value="1"/>
</dbReference>
<accession>A0A221MDH8</accession>
<keyword evidence="4" id="KW-1185">Reference proteome</keyword>
<dbReference type="OrthoDB" id="2968951at2"/>
<dbReference type="RefSeq" id="WP_089532572.1">
    <property type="nucleotide sequence ID" value="NZ_CP022437.1"/>
</dbReference>
<dbReference type="Pfam" id="PF02120">
    <property type="entry name" value="Flg_hook"/>
    <property type="match status" value="1"/>
</dbReference>
<feature type="region of interest" description="Disordered" evidence="1">
    <location>
        <begin position="375"/>
        <end position="418"/>
    </location>
</feature>
<dbReference type="KEGG" id="vne:CFK40_12240"/>
<dbReference type="EMBL" id="CP022437">
    <property type="protein sequence ID" value="ASN05723.1"/>
    <property type="molecule type" value="Genomic_DNA"/>
</dbReference>
<evidence type="ECO:0000313" key="3">
    <source>
        <dbReference type="EMBL" id="ASN05723.1"/>
    </source>
</evidence>
<evidence type="ECO:0000313" key="4">
    <source>
        <dbReference type="Proteomes" id="UP000204391"/>
    </source>
</evidence>
<reference evidence="3 4" key="1">
    <citation type="journal article" date="2003" name="Int. J. Syst. Evol. Microbiol.">
        <title>Virgibacillus carmonensis sp. nov., Virgibacillus necropolis sp. nov. and Virgibacillus picturae sp. nov., three novel species isolated from deteriorated mural paintings, transfer of the species of the genus salibacillus to Virgibacillus, as Virgibacillus marismortui comb. nov. and Virgibacillus salexigens comb. nov., and emended description of the genus Virgibacillus.</title>
        <authorList>
            <person name="Heyrman J."/>
            <person name="Logan N.A."/>
            <person name="Busse H.J."/>
            <person name="Balcaen A."/>
            <person name="Lebbe L."/>
            <person name="Rodriguez-Diaz M."/>
            <person name="Swings J."/>
            <person name="De Vos P."/>
        </authorList>
    </citation>
    <scope>NUCLEOTIDE SEQUENCE [LARGE SCALE GENOMIC DNA]</scope>
    <source>
        <strain evidence="3 4">LMG 19488</strain>
    </source>
</reference>
<feature type="compositionally biased region" description="Basic and acidic residues" evidence="1">
    <location>
        <begin position="387"/>
        <end position="418"/>
    </location>
</feature>
<dbReference type="InterPro" id="IPR021136">
    <property type="entry name" value="Flagellar_hook_control-like_C"/>
</dbReference>
<gene>
    <name evidence="3" type="ORF">CFK40_12240</name>
</gene>
<dbReference type="InterPro" id="IPR038610">
    <property type="entry name" value="FliK-like_C_sf"/>
</dbReference>
<dbReference type="CDD" id="cd17470">
    <property type="entry name" value="T3SS_Flik_C"/>
    <property type="match status" value="1"/>
</dbReference>
<dbReference type="AlphaFoldDB" id="A0A221MDH8"/>
<dbReference type="Proteomes" id="UP000204391">
    <property type="component" value="Chromosome"/>
</dbReference>
<proteinExistence type="predicted"/>
<evidence type="ECO:0000256" key="1">
    <source>
        <dbReference type="SAM" id="MobiDB-lite"/>
    </source>
</evidence>
<protein>
    <recommendedName>
        <fullName evidence="2">Flagellar hook-length control protein-like C-terminal domain-containing protein</fullName>
    </recommendedName>
</protein>
<organism evidence="3 4">
    <name type="scientific">Virgibacillus necropolis</name>
    <dbReference type="NCBI Taxonomy" id="163877"/>
    <lineage>
        <taxon>Bacteria</taxon>
        <taxon>Bacillati</taxon>
        <taxon>Bacillota</taxon>
        <taxon>Bacilli</taxon>
        <taxon>Bacillales</taxon>
        <taxon>Bacillaceae</taxon>
        <taxon>Virgibacillus</taxon>
    </lineage>
</organism>
<evidence type="ECO:0000259" key="2">
    <source>
        <dbReference type="Pfam" id="PF02120"/>
    </source>
</evidence>
<name>A0A221MDH8_9BACI</name>
<feature type="domain" description="Flagellar hook-length control protein-like C-terminal" evidence="2">
    <location>
        <begin position="309"/>
        <end position="386"/>
    </location>
</feature>
<sequence>MNITGMPIPVQLPIHGKVLSGESVPIELSSVFTGLLLKLKQPNTSTGNTGSHLKSEDTNNLLKRIFANLPEALNDKLDTILKEPEDIERTLEEMNVRAEEVRQLKIILGNIASASTSKQFQMDAQVVLPRISTTIVSINKKEIAQKLIEISNKAESLLSGITSYRNIEKIAPEIQKLLQQWTSLEKKAGTKESAIQVGNQLNLNGTKIEIVWRELVNAYQKRDQFVASRQYNTDAKVTNSDVVKWIEKALSQHSVSEPVSLNQVASSSMPLSKVEQYVIHLNQSQHKQGQGQQLVDKFQEVMKSSKFYVSNNGSTQLSIALRPANLGEMMVKLTQINGEMTVKIIVTSAATQDMLEANMHQLKHMFSPQQVVIERQDSSTQTQNMQQEKDQQSMNKDEQSQSEHSHQDEQKQSNDEFEKFFHEILLNEKV</sequence>